<dbReference type="AlphaFoldDB" id="A0A151Y226"/>
<keyword evidence="1" id="KW-0732">Signal</keyword>
<accession>A0A151Y226</accession>
<organism evidence="2 3">
    <name type="scientific">Acinetobacter pragensis</name>
    <dbReference type="NCBI Taxonomy" id="1806892"/>
    <lineage>
        <taxon>Bacteria</taxon>
        <taxon>Pseudomonadati</taxon>
        <taxon>Pseudomonadota</taxon>
        <taxon>Gammaproteobacteria</taxon>
        <taxon>Moraxellales</taxon>
        <taxon>Moraxellaceae</taxon>
        <taxon>Acinetobacter</taxon>
    </lineage>
</organism>
<protein>
    <submittedName>
        <fullName evidence="2">Uncharacterized protein</fullName>
    </submittedName>
</protein>
<keyword evidence="3" id="KW-1185">Reference proteome</keyword>
<evidence type="ECO:0000313" key="2">
    <source>
        <dbReference type="EMBL" id="KYQ72093.1"/>
    </source>
</evidence>
<sequence>MNKAYSLLVFAFIASAASAQDSGFLPEAKLTGADIATLNAGAGFTQKLIHLNVEWVNPYGIAYAKAGVFLNGDKTFGGQVGFRYPVHFTGKDKNGYYLGAYAGHIESKEVDGDYESRLGGGVDLAYVMLSKERISTFSVGIGAGEELTDSSGHTIAETEPKIQFSYTLSIGL</sequence>
<proteinExistence type="predicted"/>
<dbReference type="EMBL" id="LUAW01000020">
    <property type="protein sequence ID" value="KYQ72093.1"/>
    <property type="molecule type" value="Genomic_DNA"/>
</dbReference>
<feature type="signal peptide" evidence="1">
    <location>
        <begin position="1"/>
        <end position="19"/>
    </location>
</feature>
<evidence type="ECO:0000313" key="3">
    <source>
        <dbReference type="Proteomes" id="UP000076276"/>
    </source>
</evidence>
<gene>
    <name evidence="2" type="ORF">AZH43_12855</name>
</gene>
<dbReference type="OrthoDB" id="6706478at2"/>
<reference evidence="2 3" key="1">
    <citation type="submission" date="2016-03" db="EMBL/GenBank/DDBJ databases">
        <title>Acinetobacter genomospecies 28 strain ANC 4149.</title>
        <authorList>
            <person name="Radolfova-Krizova L."/>
            <person name="Nemec A."/>
        </authorList>
    </citation>
    <scope>NUCLEOTIDE SEQUENCE [LARGE SCALE GENOMIC DNA]</scope>
    <source>
        <strain evidence="2 3">ANC 4149</strain>
    </source>
</reference>
<evidence type="ECO:0000256" key="1">
    <source>
        <dbReference type="SAM" id="SignalP"/>
    </source>
</evidence>
<dbReference type="Proteomes" id="UP000076276">
    <property type="component" value="Unassembled WGS sequence"/>
</dbReference>
<name>A0A151Y226_9GAMM</name>
<dbReference type="RefSeq" id="WP_067669083.1">
    <property type="nucleotide sequence ID" value="NZ_CBCSIK010000001.1"/>
</dbReference>
<comment type="caution">
    <text evidence="2">The sequence shown here is derived from an EMBL/GenBank/DDBJ whole genome shotgun (WGS) entry which is preliminary data.</text>
</comment>
<feature type="chain" id="PRO_5007592208" evidence="1">
    <location>
        <begin position="20"/>
        <end position="172"/>
    </location>
</feature>
<dbReference type="STRING" id="1806892.AZH43_12855"/>